<organism evidence="2 3">
    <name type="scientific">Vanilla planifolia</name>
    <name type="common">Vanilla</name>
    <dbReference type="NCBI Taxonomy" id="51239"/>
    <lineage>
        <taxon>Eukaryota</taxon>
        <taxon>Viridiplantae</taxon>
        <taxon>Streptophyta</taxon>
        <taxon>Embryophyta</taxon>
        <taxon>Tracheophyta</taxon>
        <taxon>Spermatophyta</taxon>
        <taxon>Magnoliopsida</taxon>
        <taxon>Liliopsida</taxon>
        <taxon>Asparagales</taxon>
        <taxon>Orchidaceae</taxon>
        <taxon>Vanilloideae</taxon>
        <taxon>Vanilleae</taxon>
        <taxon>Vanilla</taxon>
    </lineage>
</organism>
<dbReference type="EMBL" id="JADCNM010000002">
    <property type="protein sequence ID" value="KAG0494835.1"/>
    <property type="molecule type" value="Genomic_DNA"/>
</dbReference>
<evidence type="ECO:0000313" key="3">
    <source>
        <dbReference type="Proteomes" id="UP000639772"/>
    </source>
</evidence>
<dbReference type="Proteomes" id="UP000639772">
    <property type="component" value="Unassembled WGS sequence"/>
</dbReference>
<evidence type="ECO:0000313" key="2">
    <source>
        <dbReference type="EMBL" id="KAG0494835.1"/>
    </source>
</evidence>
<feature type="compositionally biased region" description="Low complexity" evidence="1">
    <location>
        <begin position="57"/>
        <end position="66"/>
    </location>
</feature>
<sequence>MSNPRRAESRRLARARIGEFRPWLANLNGPDEHRNFLYRRPPLLPAAPPSTLPLPNSPAAAPLLAPGEGLDRPMPPVPLFRLDEYSLGLT</sequence>
<evidence type="ECO:0000256" key="1">
    <source>
        <dbReference type="SAM" id="MobiDB-lite"/>
    </source>
</evidence>
<accession>A0A835RUR9</accession>
<feature type="region of interest" description="Disordered" evidence="1">
    <location>
        <begin position="48"/>
        <end position="72"/>
    </location>
</feature>
<reference evidence="2 3" key="1">
    <citation type="journal article" date="2020" name="Nat. Food">
        <title>A phased Vanilla planifolia genome enables genetic improvement of flavour and production.</title>
        <authorList>
            <person name="Hasing T."/>
            <person name="Tang H."/>
            <person name="Brym M."/>
            <person name="Khazi F."/>
            <person name="Huang T."/>
            <person name="Chambers A.H."/>
        </authorList>
    </citation>
    <scope>NUCLEOTIDE SEQUENCE [LARGE SCALE GENOMIC DNA]</scope>
    <source>
        <tissue evidence="2">Leaf</tissue>
    </source>
</reference>
<protein>
    <submittedName>
        <fullName evidence="2">Uncharacterized protein</fullName>
    </submittedName>
</protein>
<proteinExistence type="predicted"/>
<comment type="caution">
    <text evidence="2">The sequence shown here is derived from an EMBL/GenBank/DDBJ whole genome shotgun (WGS) entry which is preliminary data.</text>
</comment>
<dbReference type="AlphaFoldDB" id="A0A835RUR9"/>
<gene>
    <name evidence="2" type="ORF">HPP92_005829</name>
</gene>
<name>A0A835RUR9_VANPL</name>